<dbReference type="RefSeq" id="XP_030528111.2">
    <property type="nucleotide sequence ID" value="XM_030672251.2"/>
</dbReference>
<sequence length="660" mass="75655">MADWVATFAIGLISHNQGNSSDREAEANGAIKAFWASFLLLHLGGPDTITAFSLEDSSLWRRHLLSFIFQVGAAIYVFVQIFPSDNSLVMPTMLVFFAGVIKNVERTLALNLSSLPRLRKSLMPVSWPFYDDHQSSELFTELNARGEEHSDEGEAELAESIVVKHAYYFFPKFKVFMGDLMFYRLEREMSRTYFQNVSAIDALRMISVELQFMYEVLHTKALAIHSKWSYIFRFIAFTDLALAFVLFNRLKKHQLPEPDVEITYSLLFGGMALDAIALFMLIFSNWTLAKIKWYKTRSSKLESYLHKLVAATDYLRKPRSTTCKVELGANAMFAALDTPFTFRRWSESISACNLLSKSLNESPRKIYKLGRSWGIVDVSNICSIPLRTAKKIVSCFHQVREICCRPRKIVVIANTEYVSKNPFIRKLWIFIFKEVKRKSMNAETPAEVKKTFEARGDLFLQSTLTVEICGEFLAHVTETNYDNSIICWHLATEIWYNKEKRRAGDEEREFSKILSDYMLYLLLNQNNVVSVVAGVAQMTSVAAMVHLVFHGSRNVEELCEQLYAIPPNTSGWPTAVLEGCQLAQKMEGLGDGKWKVMSGVWVEMLCYAASHIRGEAHVQVLSKGGELLAFVWLLMAHFGCFYKPGWGIHRIREHRRLRWY</sequence>
<keyword evidence="1" id="KW-1133">Transmembrane helix</keyword>
<evidence type="ECO:0000313" key="3">
    <source>
        <dbReference type="Proteomes" id="UP000827889"/>
    </source>
</evidence>
<dbReference type="InterPro" id="IPR007658">
    <property type="entry name" value="DUF594"/>
</dbReference>
<dbReference type="GeneID" id="115739246"/>
<reference evidence="4" key="1">
    <citation type="submission" date="2025-08" db="UniProtKB">
        <authorList>
            <consortium name="RefSeq"/>
        </authorList>
    </citation>
    <scope>IDENTIFICATION</scope>
    <source>
        <tissue evidence="4">Leaf</tissue>
    </source>
</reference>
<dbReference type="InterPro" id="IPR025315">
    <property type="entry name" value="DUF4220"/>
</dbReference>
<feature type="transmembrane region" description="Helical" evidence="1">
    <location>
        <begin position="88"/>
        <end position="104"/>
    </location>
</feature>
<dbReference type="AlphaFoldDB" id="A0A8B8P007"/>
<feature type="transmembrane region" description="Helical" evidence="1">
    <location>
        <begin position="528"/>
        <end position="549"/>
    </location>
</feature>
<keyword evidence="3" id="KW-1185">Reference proteome</keyword>
<dbReference type="KEGG" id="rarg:115739246"/>
<protein>
    <submittedName>
        <fullName evidence="4">Uncharacterized protein LOC115739246</fullName>
    </submittedName>
</protein>
<dbReference type="PANTHER" id="PTHR31325">
    <property type="entry name" value="OS01G0798800 PROTEIN-RELATED"/>
    <property type="match status" value="1"/>
</dbReference>
<feature type="transmembrane region" description="Helical" evidence="1">
    <location>
        <begin position="627"/>
        <end position="648"/>
    </location>
</feature>
<feature type="domain" description="DUF4220" evidence="2">
    <location>
        <begin position="1"/>
        <end position="356"/>
    </location>
</feature>
<feature type="transmembrane region" description="Helical" evidence="1">
    <location>
        <begin position="64"/>
        <end position="82"/>
    </location>
</feature>
<evidence type="ECO:0000256" key="1">
    <source>
        <dbReference type="SAM" id="Phobius"/>
    </source>
</evidence>
<dbReference type="Pfam" id="PF13968">
    <property type="entry name" value="DUF4220"/>
    <property type="match status" value="1"/>
</dbReference>
<name>A0A8B8P007_9MYRT</name>
<organism evidence="3 4">
    <name type="scientific">Rhodamnia argentea</name>
    <dbReference type="NCBI Taxonomy" id="178133"/>
    <lineage>
        <taxon>Eukaryota</taxon>
        <taxon>Viridiplantae</taxon>
        <taxon>Streptophyta</taxon>
        <taxon>Embryophyta</taxon>
        <taxon>Tracheophyta</taxon>
        <taxon>Spermatophyta</taxon>
        <taxon>Magnoliopsida</taxon>
        <taxon>eudicotyledons</taxon>
        <taxon>Gunneridae</taxon>
        <taxon>Pentapetalae</taxon>
        <taxon>rosids</taxon>
        <taxon>malvids</taxon>
        <taxon>Myrtales</taxon>
        <taxon>Myrtaceae</taxon>
        <taxon>Myrtoideae</taxon>
        <taxon>Myrteae</taxon>
        <taxon>Australasian group</taxon>
        <taxon>Rhodamnia</taxon>
    </lineage>
</organism>
<dbReference type="Pfam" id="PF04578">
    <property type="entry name" value="DUF594"/>
    <property type="match status" value="1"/>
</dbReference>
<evidence type="ECO:0000313" key="4">
    <source>
        <dbReference type="RefSeq" id="XP_030528111.2"/>
    </source>
</evidence>
<proteinExistence type="predicted"/>
<dbReference type="Proteomes" id="UP000827889">
    <property type="component" value="Chromosome 10"/>
</dbReference>
<accession>A0A8B8P007</accession>
<gene>
    <name evidence="4" type="primary">LOC115739246</name>
</gene>
<evidence type="ECO:0000259" key="2">
    <source>
        <dbReference type="Pfam" id="PF13968"/>
    </source>
</evidence>
<feature type="transmembrane region" description="Helical" evidence="1">
    <location>
        <begin position="230"/>
        <end position="250"/>
    </location>
</feature>
<keyword evidence="1" id="KW-0472">Membrane</keyword>
<keyword evidence="1" id="KW-0812">Transmembrane</keyword>
<feature type="transmembrane region" description="Helical" evidence="1">
    <location>
        <begin position="262"/>
        <end position="288"/>
    </location>
</feature>